<comment type="caution">
    <text evidence="1">The sequence shown here is derived from an EMBL/GenBank/DDBJ whole genome shotgun (WGS) entry which is preliminary data.</text>
</comment>
<evidence type="ECO:0000313" key="1">
    <source>
        <dbReference type="EMBL" id="MFC6644138.1"/>
    </source>
</evidence>
<protein>
    <submittedName>
        <fullName evidence="1">HK97-gp10 family putative phage morphogenesis protein</fullName>
    </submittedName>
</protein>
<accession>A0ABW1Z7L2</accession>
<reference evidence="2" key="1">
    <citation type="journal article" date="2019" name="Int. J. Syst. Evol. Microbiol.">
        <title>The Global Catalogue of Microorganisms (GCM) 10K type strain sequencing project: providing services to taxonomists for standard genome sequencing and annotation.</title>
        <authorList>
            <consortium name="The Broad Institute Genomics Platform"/>
            <consortium name="The Broad Institute Genome Sequencing Center for Infectious Disease"/>
            <person name="Wu L."/>
            <person name="Ma J."/>
        </authorList>
    </citation>
    <scope>NUCLEOTIDE SEQUENCE [LARGE SCALE GENOMIC DNA]</scope>
    <source>
        <strain evidence="2">CGMCC 1.16026</strain>
    </source>
</reference>
<dbReference type="NCBIfam" id="TIGR01725">
    <property type="entry name" value="phge_HK97_gp10"/>
    <property type="match status" value="1"/>
</dbReference>
<name>A0ABW1Z7L2_9BACT</name>
<keyword evidence="2" id="KW-1185">Reference proteome</keyword>
<proteinExistence type="predicted"/>
<dbReference type="RefSeq" id="WP_263372090.1">
    <property type="nucleotide sequence ID" value="NZ_JAGSYD010000004.1"/>
</dbReference>
<evidence type="ECO:0000313" key="2">
    <source>
        <dbReference type="Proteomes" id="UP001596391"/>
    </source>
</evidence>
<gene>
    <name evidence="1" type="ORF">ACFQBQ_00735</name>
</gene>
<organism evidence="1 2">
    <name type="scientific">Granulicella cerasi</name>
    <dbReference type="NCBI Taxonomy" id="741063"/>
    <lineage>
        <taxon>Bacteria</taxon>
        <taxon>Pseudomonadati</taxon>
        <taxon>Acidobacteriota</taxon>
        <taxon>Terriglobia</taxon>
        <taxon>Terriglobales</taxon>
        <taxon>Acidobacteriaceae</taxon>
        <taxon>Granulicella</taxon>
    </lineage>
</organism>
<dbReference type="InterPro" id="IPR010064">
    <property type="entry name" value="HK97-gp10_tail"/>
</dbReference>
<sequence>MSDDFQQLRAKLDRLKRDALVAAERKALRSTGEVIREELMTLAPEQAGKAEGLLAVGELKASFRSYVRIARDDKAASGTEDTVVVMPNTKVTRDVLGWLERGHAGRTKDANRTNPRPFVRAAQDAVETKAVDTYREVMTSEIKKAFNE</sequence>
<dbReference type="EMBL" id="JBHSWI010000001">
    <property type="protein sequence ID" value="MFC6644138.1"/>
    <property type="molecule type" value="Genomic_DNA"/>
</dbReference>
<dbReference type="Proteomes" id="UP001596391">
    <property type="component" value="Unassembled WGS sequence"/>
</dbReference>